<feature type="binding site" evidence="3">
    <location>
        <position position="120"/>
    </location>
    <ligand>
        <name>substrate</name>
    </ligand>
</feature>
<reference evidence="5 6" key="1">
    <citation type="submission" date="2021-05" db="EMBL/GenBank/DDBJ databases">
        <title>Novel Bacillus species.</title>
        <authorList>
            <person name="Liu G."/>
        </authorList>
    </citation>
    <scope>NUCLEOTIDE SEQUENCE [LARGE SCALE GENOMIC DNA]</scope>
    <source>
        <strain evidence="5 6">FJAT-49732</strain>
    </source>
</reference>
<evidence type="ECO:0000256" key="1">
    <source>
        <dbReference type="ARBA" id="ARBA00008853"/>
    </source>
</evidence>
<proteinExistence type="inferred from homology"/>
<keyword evidence="6" id="KW-1185">Reference proteome</keyword>
<evidence type="ECO:0000313" key="5">
    <source>
        <dbReference type="EMBL" id="MBS4198748.1"/>
    </source>
</evidence>
<dbReference type="InterPro" id="IPR011042">
    <property type="entry name" value="6-blade_b-propeller_TolB-like"/>
</dbReference>
<dbReference type="FunFam" id="2.120.10.30:FF:000126">
    <property type="entry name" value="Senescence marker protein-30"/>
    <property type="match status" value="1"/>
</dbReference>
<evidence type="ECO:0000256" key="3">
    <source>
        <dbReference type="PIRSR" id="PIRSR605511-2"/>
    </source>
</evidence>
<evidence type="ECO:0000256" key="2">
    <source>
        <dbReference type="PIRSR" id="PIRSR605511-1"/>
    </source>
</evidence>
<comment type="similarity">
    <text evidence="1">Belongs to the SMP-30/CGR1 family.</text>
</comment>
<dbReference type="GO" id="GO:0004341">
    <property type="term" value="F:gluconolactonase activity"/>
    <property type="evidence" value="ECO:0007669"/>
    <property type="project" value="TreeGrafter"/>
</dbReference>
<dbReference type="Proteomes" id="UP000682713">
    <property type="component" value="Unassembled WGS sequence"/>
</dbReference>
<dbReference type="Gene3D" id="2.120.10.30">
    <property type="entry name" value="TolB, C-terminal domain"/>
    <property type="match status" value="1"/>
</dbReference>
<dbReference type="PANTHER" id="PTHR10907">
    <property type="entry name" value="REGUCALCIN"/>
    <property type="match status" value="1"/>
</dbReference>
<evidence type="ECO:0000313" key="6">
    <source>
        <dbReference type="Proteomes" id="UP000682713"/>
    </source>
</evidence>
<dbReference type="EMBL" id="JAGYPJ010000001">
    <property type="protein sequence ID" value="MBS4198748.1"/>
    <property type="molecule type" value="Genomic_DNA"/>
</dbReference>
<gene>
    <name evidence="5" type="ORF">KHA93_03670</name>
</gene>
<evidence type="ECO:0000259" key="4">
    <source>
        <dbReference type="Pfam" id="PF08450"/>
    </source>
</evidence>
<comment type="caution">
    <text evidence="5">The sequence shown here is derived from an EMBL/GenBank/DDBJ whole genome shotgun (WGS) entry which is preliminary data.</text>
</comment>
<dbReference type="InterPro" id="IPR005511">
    <property type="entry name" value="SMP-30"/>
</dbReference>
<feature type="binding site" evidence="3">
    <location>
        <position position="102"/>
    </location>
    <ligand>
        <name>substrate</name>
    </ligand>
</feature>
<dbReference type="RefSeq" id="WP_213109480.1">
    <property type="nucleotide sequence ID" value="NZ_JAGYPJ010000001.1"/>
</dbReference>
<dbReference type="GO" id="GO:0005509">
    <property type="term" value="F:calcium ion binding"/>
    <property type="evidence" value="ECO:0007669"/>
    <property type="project" value="TreeGrafter"/>
</dbReference>
<feature type="binding site" evidence="3">
    <location>
        <position position="148"/>
    </location>
    <ligand>
        <name>a divalent metal cation</name>
        <dbReference type="ChEBI" id="CHEBI:60240"/>
    </ligand>
</feature>
<dbReference type="GO" id="GO:0019853">
    <property type="term" value="P:L-ascorbic acid biosynthetic process"/>
    <property type="evidence" value="ECO:0007669"/>
    <property type="project" value="TreeGrafter"/>
</dbReference>
<feature type="binding site" evidence="3">
    <location>
        <position position="17"/>
    </location>
    <ligand>
        <name>a divalent metal cation</name>
        <dbReference type="ChEBI" id="CHEBI:60240"/>
    </ligand>
</feature>
<name>A0A942TKD6_9BACI</name>
<feature type="binding site" evidence="3">
    <location>
        <position position="198"/>
    </location>
    <ligand>
        <name>a divalent metal cation</name>
        <dbReference type="ChEBI" id="CHEBI:60240"/>
    </ligand>
</feature>
<feature type="binding site" evidence="3">
    <location>
        <position position="100"/>
    </location>
    <ligand>
        <name>substrate</name>
    </ligand>
</feature>
<dbReference type="InterPro" id="IPR013658">
    <property type="entry name" value="SGL"/>
</dbReference>
<dbReference type="AlphaFoldDB" id="A0A942TKD6"/>
<organism evidence="5 6">
    <name type="scientific">Lederbergia citrisecunda</name>
    <dbReference type="NCBI Taxonomy" id="2833583"/>
    <lineage>
        <taxon>Bacteria</taxon>
        <taxon>Bacillati</taxon>
        <taxon>Bacillota</taxon>
        <taxon>Bacilli</taxon>
        <taxon>Bacillales</taxon>
        <taxon>Bacillaceae</taxon>
        <taxon>Lederbergia</taxon>
    </lineage>
</organism>
<protein>
    <submittedName>
        <fullName evidence="5">SMP-30/gluconolactonase/LRE family protein</fullName>
    </submittedName>
</protein>
<dbReference type="Pfam" id="PF08450">
    <property type="entry name" value="SGL"/>
    <property type="match status" value="1"/>
</dbReference>
<accession>A0A942TKD6</accession>
<feature type="active site" description="Proton donor/acceptor" evidence="2">
    <location>
        <position position="198"/>
    </location>
</feature>
<keyword evidence="3" id="KW-0479">Metal-binding</keyword>
<comment type="cofactor">
    <cofactor evidence="3">
        <name>Zn(2+)</name>
        <dbReference type="ChEBI" id="CHEBI:29105"/>
    </cofactor>
    <text evidence="3">Binds 1 divalent metal cation per subunit.</text>
</comment>
<keyword evidence="3" id="KW-0862">Zinc</keyword>
<dbReference type="PANTHER" id="PTHR10907:SF47">
    <property type="entry name" value="REGUCALCIN"/>
    <property type="match status" value="1"/>
</dbReference>
<dbReference type="SUPFAM" id="SSF63829">
    <property type="entry name" value="Calcium-dependent phosphotriesterase"/>
    <property type="match status" value="1"/>
</dbReference>
<feature type="domain" description="SMP-30/Gluconolactonase/LRE-like region" evidence="4">
    <location>
        <begin position="15"/>
        <end position="258"/>
    </location>
</feature>
<sequence>MSLEVELILDVKAELGEGPSWDGDSNVLYWVDILGKCIHTYEPTTGKTGMIQLHEHIGAVVPKKGGGFAAVLQSGFYEVDLPSEKLTAIADPEEHLPNNRFNDGKCDPKGRFWAGTMPYDGEEGKGNFYVLEPNGHVKKVLDNITCSNGIAWNPENTTMYYIDTPTRQVAAFDYDLETGEISNRRVAVEIPQGMGVPDGMTSDVEGNIWVAHWGGYRVTKWNPNTGEMLDSIPIPAPQVTSCVFGGNNMDELYITTARTGLDEETLREYPHTGGLFMIKTNTKGAPTFKFGNLRD</sequence>
<dbReference type="PRINTS" id="PR01790">
    <property type="entry name" value="SMP30FAMILY"/>
</dbReference>